<keyword evidence="1" id="KW-0812">Transmembrane</keyword>
<dbReference type="Pfam" id="PF18919">
    <property type="entry name" value="DUF5670"/>
    <property type="match status" value="1"/>
</dbReference>
<evidence type="ECO:0000313" key="2">
    <source>
        <dbReference type="EMBL" id="TRW21446.1"/>
    </source>
</evidence>
<keyword evidence="1" id="KW-0472">Membrane</keyword>
<accession>A0A552UTA1</accession>
<evidence type="ECO:0000313" key="3">
    <source>
        <dbReference type="Proteomes" id="UP000320643"/>
    </source>
</evidence>
<proteinExistence type="predicted"/>
<reference evidence="2 3" key="1">
    <citation type="submission" date="2019-07" db="EMBL/GenBank/DDBJ databases">
        <title>Flavobacterium sp. nov., isolated from glacier ice.</title>
        <authorList>
            <person name="Liu Q."/>
            <person name="Xin Y.-H."/>
        </authorList>
    </citation>
    <scope>NUCLEOTIDE SEQUENCE [LARGE SCALE GENOMIC DNA]</scope>
    <source>
        <strain evidence="2 3">ZT4R6</strain>
    </source>
</reference>
<sequence length="54" mass="6213">MRNILYIIAIILIVFWALGSFAYHVGSALIHLLLVVAIVMILLNLLRRNRRPLD</sequence>
<feature type="transmembrane region" description="Helical" evidence="1">
    <location>
        <begin position="29"/>
        <end position="46"/>
    </location>
</feature>
<dbReference type="RefSeq" id="WP_143375287.1">
    <property type="nucleotide sequence ID" value="NZ_VJVZ01000020.1"/>
</dbReference>
<dbReference type="EMBL" id="VJVZ01000020">
    <property type="protein sequence ID" value="TRW21446.1"/>
    <property type="molecule type" value="Genomic_DNA"/>
</dbReference>
<feature type="transmembrane region" description="Helical" evidence="1">
    <location>
        <begin position="5"/>
        <end position="23"/>
    </location>
</feature>
<keyword evidence="1" id="KW-1133">Transmembrane helix</keyword>
<dbReference type="InterPro" id="IPR043727">
    <property type="entry name" value="Lmo0937-like"/>
</dbReference>
<keyword evidence="3" id="KW-1185">Reference proteome</keyword>
<dbReference type="NCBIfam" id="NF033488">
    <property type="entry name" value="lmo0937_fam_TM"/>
    <property type="match status" value="1"/>
</dbReference>
<dbReference type="AlphaFoldDB" id="A0A552UTA1"/>
<dbReference type="Proteomes" id="UP000320643">
    <property type="component" value="Unassembled WGS sequence"/>
</dbReference>
<name>A0A552UTA1_9FLAO</name>
<comment type="caution">
    <text evidence="2">The sequence shown here is derived from an EMBL/GenBank/DDBJ whole genome shotgun (WGS) entry which is preliminary data.</text>
</comment>
<gene>
    <name evidence="2" type="ORF">FMM05_20435</name>
</gene>
<organism evidence="2 3">
    <name type="scientific">Flavobacterium zepuense</name>
    <dbReference type="NCBI Taxonomy" id="2593302"/>
    <lineage>
        <taxon>Bacteria</taxon>
        <taxon>Pseudomonadati</taxon>
        <taxon>Bacteroidota</taxon>
        <taxon>Flavobacteriia</taxon>
        <taxon>Flavobacteriales</taxon>
        <taxon>Flavobacteriaceae</taxon>
        <taxon>Flavobacterium</taxon>
    </lineage>
</organism>
<evidence type="ECO:0000256" key="1">
    <source>
        <dbReference type="SAM" id="Phobius"/>
    </source>
</evidence>
<protein>
    <submittedName>
        <fullName evidence="2">Lmo0937 family membrane protein</fullName>
    </submittedName>
</protein>